<organism evidence="2 3">
    <name type="scientific">Athelia psychrophila</name>
    <dbReference type="NCBI Taxonomy" id="1759441"/>
    <lineage>
        <taxon>Eukaryota</taxon>
        <taxon>Fungi</taxon>
        <taxon>Dikarya</taxon>
        <taxon>Basidiomycota</taxon>
        <taxon>Agaricomycotina</taxon>
        <taxon>Agaricomycetes</taxon>
        <taxon>Agaricomycetidae</taxon>
        <taxon>Atheliales</taxon>
        <taxon>Atheliaceae</taxon>
        <taxon>Athelia</taxon>
    </lineage>
</organism>
<accession>A0A165YQQ3</accession>
<evidence type="ECO:0000313" key="3">
    <source>
        <dbReference type="Proteomes" id="UP000076532"/>
    </source>
</evidence>
<gene>
    <name evidence="2" type="ORF">FIBSPDRAFT_1051691</name>
</gene>
<dbReference type="Proteomes" id="UP000076532">
    <property type="component" value="Unassembled WGS sequence"/>
</dbReference>
<proteinExistence type="predicted"/>
<feature type="region of interest" description="Disordered" evidence="1">
    <location>
        <begin position="47"/>
        <end position="71"/>
    </location>
</feature>
<evidence type="ECO:0000256" key="1">
    <source>
        <dbReference type="SAM" id="MobiDB-lite"/>
    </source>
</evidence>
<evidence type="ECO:0000313" key="2">
    <source>
        <dbReference type="EMBL" id="KZP09815.1"/>
    </source>
</evidence>
<reference evidence="2 3" key="1">
    <citation type="journal article" date="2016" name="Mol. Biol. Evol.">
        <title>Comparative Genomics of Early-Diverging Mushroom-Forming Fungi Provides Insights into the Origins of Lignocellulose Decay Capabilities.</title>
        <authorList>
            <person name="Nagy L.G."/>
            <person name="Riley R."/>
            <person name="Tritt A."/>
            <person name="Adam C."/>
            <person name="Daum C."/>
            <person name="Floudas D."/>
            <person name="Sun H."/>
            <person name="Yadav J.S."/>
            <person name="Pangilinan J."/>
            <person name="Larsson K.H."/>
            <person name="Matsuura K."/>
            <person name="Barry K."/>
            <person name="Labutti K."/>
            <person name="Kuo R."/>
            <person name="Ohm R.A."/>
            <person name="Bhattacharya S.S."/>
            <person name="Shirouzu T."/>
            <person name="Yoshinaga Y."/>
            <person name="Martin F.M."/>
            <person name="Grigoriev I.V."/>
            <person name="Hibbett D.S."/>
        </authorList>
    </citation>
    <scope>NUCLEOTIDE SEQUENCE [LARGE SCALE GENOMIC DNA]</scope>
    <source>
        <strain evidence="2 3">CBS 109695</strain>
    </source>
</reference>
<protein>
    <submittedName>
        <fullName evidence="2">Uncharacterized protein</fullName>
    </submittedName>
</protein>
<sequence length="92" mass="10408">MPTFETLNTRDSEVLNVGRDHLSARDVTYHVYHIYHPVARSDHRLIDQSSRGATGGRGWGEAEEGRGAWQEATDGTARSLWQRLLRAFGFPL</sequence>
<keyword evidence="3" id="KW-1185">Reference proteome</keyword>
<name>A0A165YQQ3_9AGAM</name>
<dbReference type="AlphaFoldDB" id="A0A165YQQ3"/>
<dbReference type="EMBL" id="KV417692">
    <property type="protein sequence ID" value="KZP09815.1"/>
    <property type="molecule type" value="Genomic_DNA"/>
</dbReference>